<dbReference type="PANTHER" id="PTHR24220">
    <property type="entry name" value="IMPORT ATP-BINDING PROTEIN"/>
    <property type="match status" value="1"/>
</dbReference>
<evidence type="ECO:0000313" key="6">
    <source>
        <dbReference type="EMBL" id="ASO23065.1"/>
    </source>
</evidence>
<keyword evidence="3 6" id="KW-0067">ATP-binding</keyword>
<name>A0A221WB19_9PSEU</name>
<feature type="compositionally biased region" description="Basic and acidic residues" evidence="4">
    <location>
        <begin position="11"/>
        <end position="22"/>
    </location>
</feature>
<proteinExistence type="predicted"/>
<evidence type="ECO:0000256" key="3">
    <source>
        <dbReference type="ARBA" id="ARBA00022840"/>
    </source>
</evidence>
<dbReference type="GO" id="GO:0005886">
    <property type="term" value="C:plasma membrane"/>
    <property type="evidence" value="ECO:0007669"/>
    <property type="project" value="TreeGrafter"/>
</dbReference>
<dbReference type="AlphaFoldDB" id="A0A221WB19"/>
<feature type="region of interest" description="Disordered" evidence="4">
    <location>
        <begin position="1"/>
        <end position="30"/>
    </location>
</feature>
<dbReference type="EC" id="3.6.3.-" evidence="6"/>
<keyword evidence="6" id="KW-0449">Lipoprotein</keyword>
<dbReference type="SUPFAM" id="SSF52540">
    <property type="entry name" value="P-loop containing nucleoside triphosphate hydrolases"/>
    <property type="match status" value="1"/>
</dbReference>
<keyword evidence="1" id="KW-0813">Transport</keyword>
<dbReference type="GO" id="GO:0022857">
    <property type="term" value="F:transmembrane transporter activity"/>
    <property type="evidence" value="ECO:0007669"/>
    <property type="project" value="TreeGrafter"/>
</dbReference>
<evidence type="ECO:0000256" key="4">
    <source>
        <dbReference type="SAM" id="MobiDB-lite"/>
    </source>
</evidence>
<reference evidence="6 7" key="1">
    <citation type="submission" date="2017-07" db="EMBL/GenBank/DDBJ databases">
        <title>Complete genome sequence of Actinoalloteichus hoggarensis DSM 45943, type strain of Actinoalloteichus hoggarensis.</title>
        <authorList>
            <person name="Ruckert C."/>
            <person name="Nouioui I."/>
            <person name="Willmese J."/>
            <person name="van Wezel G."/>
            <person name="Klenk H.-P."/>
            <person name="Kalinowski J."/>
            <person name="Zotchev S.B."/>
        </authorList>
    </citation>
    <scope>NUCLEOTIDE SEQUENCE [LARGE SCALE GENOMIC DNA]</scope>
    <source>
        <strain evidence="6 7">DSM 45943</strain>
    </source>
</reference>
<dbReference type="CDD" id="cd03255">
    <property type="entry name" value="ABC_MJ0796_LolCDE_FtsE"/>
    <property type="match status" value="1"/>
</dbReference>
<dbReference type="Pfam" id="PF00005">
    <property type="entry name" value="ABC_tran"/>
    <property type="match status" value="1"/>
</dbReference>
<dbReference type="Proteomes" id="UP000204221">
    <property type="component" value="Chromosome"/>
</dbReference>
<gene>
    <name evidence="6" type="primary">lolD2</name>
    <name evidence="6" type="ORF">AHOG_27335</name>
</gene>
<keyword evidence="7" id="KW-1185">Reference proteome</keyword>
<dbReference type="PROSITE" id="PS50893">
    <property type="entry name" value="ABC_TRANSPORTER_2"/>
    <property type="match status" value="1"/>
</dbReference>
<dbReference type="SMART" id="SM00382">
    <property type="entry name" value="AAA"/>
    <property type="match status" value="1"/>
</dbReference>
<dbReference type="EMBL" id="CP022521">
    <property type="protein sequence ID" value="ASO23065.1"/>
    <property type="molecule type" value="Genomic_DNA"/>
</dbReference>
<dbReference type="InterPro" id="IPR017911">
    <property type="entry name" value="MacB-like_ATP-bd"/>
</dbReference>
<dbReference type="PROSITE" id="PS00211">
    <property type="entry name" value="ABC_TRANSPORTER_1"/>
    <property type="match status" value="1"/>
</dbReference>
<evidence type="ECO:0000256" key="1">
    <source>
        <dbReference type="ARBA" id="ARBA00022448"/>
    </source>
</evidence>
<dbReference type="GO" id="GO:0005524">
    <property type="term" value="F:ATP binding"/>
    <property type="evidence" value="ECO:0007669"/>
    <property type="project" value="UniProtKB-KW"/>
</dbReference>
<dbReference type="InterPro" id="IPR027417">
    <property type="entry name" value="P-loop_NTPase"/>
</dbReference>
<dbReference type="InterPro" id="IPR003439">
    <property type="entry name" value="ABC_transporter-like_ATP-bd"/>
</dbReference>
<accession>A0A221WB19</accession>
<dbReference type="Gene3D" id="3.40.50.300">
    <property type="entry name" value="P-loop containing nucleotide triphosphate hydrolases"/>
    <property type="match status" value="1"/>
</dbReference>
<evidence type="ECO:0000313" key="7">
    <source>
        <dbReference type="Proteomes" id="UP000204221"/>
    </source>
</evidence>
<dbReference type="PANTHER" id="PTHR24220:SF685">
    <property type="entry name" value="ABC TRANSPORTER RELATED"/>
    <property type="match status" value="1"/>
</dbReference>
<keyword evidence="2" id="KW-0547">Nucleotide-binding</keyword>
<dbReference type="InterPro" id="IPR003593">
    <property type="entry name" value="AAA+_ATPase"/>
</dbReference>
<dbReference type="GO" id="GO:0016887">
    <property type="term" value="F:ATP hydrolysis activity"/>
    <property type="evidence" value="ECO:0007669"/>
    <property type="project" value="InterPro"/>
</dbReference>
<feature type="domain" description="ABC transporter" evidence="5">
    <location>
        <begin position="26"/>
        <end position="245"/>
    </location>
</feature>
<organism evidence="6 7">
    <name type="scientific">Actinoalloteichus hoggarensis</name>
    <dbReference type="NCBI Taxonomy" id="1470176"/>
    <lineage>
        <taxon>Bacteria</taxon>
        <taxon>Bacillati</taxon>
        <taxon>Actinomycetota</taxon>
        <taxon>Actinomycetes</taxon>
        <taxon>Pseudonocardiales</taxon>
        <taxon>Pseudonocardiaceae</taxon>
        <taxon>Actinoalloteichus</taxon>
    </lineage>
</organism>
<protein>
    <submittedName>
        <fullName evidence="6">Lipoprotein-releasing system ATP-binding protein LolD</fullName>
        <ecNumber evidence="6">3.6.3.-</ecNumber>
    </submittedName>
</protein>
<dbReference type="KEGG" id="ahg:AHOG_27335"/>
<evidence type="ECO:0000256" key="2">
    <source>
        <dbReference type="ARBA" id="ARBA00022741"/>
    </source>
</evidence>
<dbReference type="InterPro" id="IPR017871">
    <property type="entry name" value="ABC_transporter-like_CS"/>
</dbReference>
<evidence type="ECO:0000259" key="5">
    <source>
        <dbReference type="PROSITE" id="PS50893"/>
    </source>
</evidence>
<dbReference type="InterPro" id="IPR015854">
    <property type="entry name" value="ABC_transpr_LolD-like"/>
</dbReference>
<keyword evidence="6" id="KW-0378">Hydrolase</keyword>
<sequence length="245" mass="25528">MSPMTAAPRPADQDRLAPEDRASPLLTGNGLTKRYGEQHALSGVDLAVGRAEVVAIVGPSGSGKTTLLHVLAGILPPDGGEVLLDGQRIDRLSERRRSELRRGAFGFVFQAGMLVSELTCLENVALPLLLAGSSRATAMATAESWLDRLGLAGLRQRRPGEVSGGQAQRVAIARALAHEPSVIFADEPTGALDTHTGQETISVLLDAANSTGAAVVIVTHDPAVAERAGRRVEIRDGLVAGRSAA</sequence>